<keyword evidence="6 7" id="KW-0862">Zinc</keyword>
<comment type="subunit">
    <text evidence="7">Monomer.</text>
</comment>
<feature type="binding site" evidence="7">
    <location>
        <position position="179"/>
    </location>
    <ligand>
        <name>Zn(2+)</name>
        <dbReference type="ChEBI" id="CHEBI:29105"/>
        <label>2</label>
    </ligand>
</feature>
<organism evidence="9 10">
    <name type="scientific">Eoetvoesiella caeni</name>
    <dbReference type="NCBI Taxonomy" id="645616"/>
    <lineage>
        <taxon>Bacteria</taxon>
        <taxon>Pseudomonadati</taxon>
        <taxon>Pseudomonadota</taxon>
        <taxon>Betaproteobacteria</taxon>
        <taxon>Burkholderiales</taxon>
        <taxon>Alcaligenaceae</taxon>
        <taxon>Eoetvoesiella</taxon>
    </lineage>
</organism>
<feature type="binding site" evidence="7">
    <location>
        <position position="61"/>
    </location>
    <ligand>
        <name>Zn(2+)</name>
        <dbReference type="ChEBI" id="CHEBI:29105"/>
        <label>1</label>
    </ligand>
</feature>
<feature type="binding site" evidence="7">
    <location>
        <position position="141"/>
    </location>
    <ligand>
        <name>Zn(2+)</name>
        <dbReference type="ChEBI" id="CHEBI:29105"/>
        <label>1</label>
    </ligand>
</feature>
<keyword evidence="4 7" id="KW-0479">Metal-binding</keyword>
<dbReference type="GO" id="GO:0004416">
    <property type="term" value="F:hydroxyacylglutathione hydrolase activity"/>
    <property type="evidence" value="ECO:0007669"/>
    <property type="project" value="UniProtKB-UniRule"/>
</dbReference>
<dbReference type="Gene3D" id="3.60.15.10">
    <property type="entry name" value="Ribonuclease Z/Hydroxyacylglutathione hydrolase-like"/>
    <property type="match status" value="1"/>
</dbReference>
<evidence type="ECO:0000313" key="10">
    <source>
        <dbReference type="Proteomes" id="UP000253628"/>
    </source>
</evidence>
<dbReference type="Proteomes" id="UP000253628">
    <property type="component" value="Unassembled WGS sequence"/>
</dbReference>
<comment type="similarity">
    <text evidence="3 7">Belongs to the metallo-beta-lactamase superfamily. Glyoxalase II family.</text>
</comment>
<dbReference type="OrthoDB" id="9802248at2"/>
<comment type="cofactor">
    <cofactor evidence="7">
        <name>Zn(2+)</name>
        <dbReference type="ChEBI" id="CHEBI:29105"/>
    </cofactor>
    <text evidence="7">Binds 2 Zn(2+) ions per subunit.</text>
</comment>
<dbReference type="InterPro" id="IPR050110">
    <property type="entry name" value="Glyoxalase_II_hydrolase"/>
</dbReference>
<gene>
    <name evidence="7" type="primary">gloB</name>
    <name evidence="9" type="ORF">DFR37_10476</name>
</gene>
<sequence>MINRDSGSGTQLIPVPAFSDNYIWLLCKDGHAVVVDPGEAAPIEKLLAQHKLTLDAILLTHHHPDHVGGVKALKAATNATVYGPLGETLPACDIRLKEDDNITLDNFNLELSILDIPGHTAGHIAYFGYLDSGKPVVFCGDTLFAAGCGRLFEGTPAQMLNSLGKLKVLPLDTLVCCAHEYTLANLRWALQVEPGNPALQQRWKSAQQLRSEGRPTLPSTIGLELETNPFCRPLQESVSDAAAAYAGVPLTSAVAVFASLREWKNNF</sequence>
<comment type="pathway">
    <text evidence="2 7">Secondary metabolite metabolism; methylglyoxal degradation; (R)-lactate from methylglyoxal: step 2/2.</text>
</comment>
<dbReference type="InterPro" id="IPR001279">
    <property type="entry name" value="Metallo-B-lactamas"/>
</dbReference>
<evidence type="ECO:0000256" key="7">
    <source>
        <dbReference type="HAMAP-Rule" id="MF_01374"/>
    </source>
</evidence>
<dbReference type="Pfam" id="PF00753">
    <property type="entry name" value="Lactamase_B"/>
    <property type="match status" value="1"/>
</dbReference>
<dbReference type="GO" id="GO:0019243">
    <property type="term" value="P:methylglyoxal catabolic process to D-lactate via S-lactoyl-glutathione"/>
    <property type="evidence" value="ECO:0007669"/>
    <property type="project" value="UniProtKB-UniRule"/>
</dbReference>
<dbReference type="PANTHER" id="PTHR43705">
    <property type="entry name" value="HYDROXYACYLGLUTATHIONE HYDROLASE"/>
    <property type="match status" value="1"/>
</dbReference>
<dbReference type="CDD" id="cd07723">
    <property type="entry name" value="hydroxyacylglutathione_hydrolase_MBL-fold"/>
    <property type="match status" value="1"/>
</dbReference>
<feature type="binding site" evidence="7">
    <location>
        <position position="119"/>
    </location>
    <ligand>
        <name>Zn(2+)</name>
        <dbReference type="ChEBI" id="CHEBI:29105"/>
        <label>1</label>
    </ligand>
</feature>
<evidence type="ECO:0000256" key="5">
    <source>
        <dbReference type="ARBA" id="ARBA00022801"/>
    </source>
</evidence>
<feature type="domain" description="Metallo-beta-lactamase" evidence="8">
    <location>
        <begin position="20"/>
        <end position="179"/>
    </location>
</feature>
<feature type="binding site" evidence="7">
    <location>
        <position position="65"/>
    </location>
    <ligand>
        <name>Zn(2+)</name>
        <dbReference type="ChEBI" id="CHEBI:29105"/>
        <label>2</label>
    </ligand>
</feature>
<accession>A0A366HE86</accession>
<reference evidence="9 10" key="1">
    <citation type="submission" date="2018-06" db="EMBL/GenBank/DDBJ databases">
        <title>Genomic Encyclopedia of Type Strains, Phase IV (KMG-IV): sequencing the most valuable type-strain genomes for metagenomic binning, comparative biology and taxonomic classification.</title>
        <authorList>
            <person name="Goeker M."/>
        </authorList>
    </citation>
    <scope>NUCLEOTIDE SEQUENCE [LARGE SCALE GENOMIC DNA]</scope>
    <source>
        <strain evidence="9 10">DSM 25520</strain>
    </source>
</reference>
<dbReference type="InterPro" id="IPR035680">
    <property type="entry name" value="Clx_II_MBL"/>
</dbReference>
<dbReference type="SMART" id="SM00849">
    <property type="entry name" value="Lactamase_B"/>
    <property type="match status" value="1"/>
</dbReference>
<dbReference type="PIRSF" id="PIRSF005457">
    <property type="entry name" value="Glx"/>
    <property type="match status" value="1"/>
</dbReference>
<keyword evidence="10" id="KW-1185">Reference proteome</keyword>
<evidence type="ECO:0000256" key="4">
    <source>
        <dbReference type="ARBA" id="ARBA00022723"/>
    </source>
</evidence>
<dbReference type="HAMAP" id="MF_01374">
    <property type="entry name" value="Glyoxalase_2"/>
    <property type="match status" value="1"/>
</dbReference>
<dbReference type="GO" id="GO:0046872">
    <property type="term" value="F:metal ion binding"/>
    <property type="evidence" value="ECO:0007669"/>
    <property type="project" value="UniProtKB-KW"/>
</dbReference>
<keyword evidence="5 7" id="KW-0378">Hydrolase</keyword>
<dbReference type="AlphaFoldDB" id="A0A366HE86"/>
<comment type="function">
    <text evidence="7">Thiolesterase that catalyzes the hydrolysis of S-D-lactoyl-glutathione to form glutathione and D-lactic acid.</text>
</comment>
<comment type="caution">
    <text evidence="9">The sequence shown here is derived from an EMBL/GenBank/DDBJ whole genome shotgun (WGS) entry which is preliminary data.</text>
</comment>
<dbReference type="PANTHER" id="PTHR43705:SF1">
    <property type="entry name" value="HYDROXYACYLGLUTATHIONE HYDROLASE GLOB"/>
    <property type="match status" value="1"/>
</dbReference>
<feature type="binding site" evidence="7">
    <location>
        <position position="66"/>
    </location>
    <ligand>
        <name>Zn(2+)</name>
        <dbReference type="ChEBI" id="CHEBI:29105"/>
        <label>2</label>
    </ligand>
</feature>
<evidence type="ECO:0000256" key="1">
    <source>
        <dbReference type="ARBA" id="ARBA00001623"/>
    </source>
</evidence>
<dbReference type="EC" id="3.1.2.6" evidence="7"/>
<evidence type="ECO:0000256" key="2">
    <source>
        <dbReference type="ARBA" id="ARBA00004963"/>
    </source>
</evidence>
<evidence type="ECO:0000256" key="3">
    <source>
        <dbReference type="ARBA" id="ARBA00006759"/>
    </source>
</evidence>
<dbReference type="Pfam" id="PF16123">
    <property type="entry name" value="HAGH_C"/>
    <property type="match status" value="1"/>
</dbReference>
<dbReference type="SUPFAM" id="SSF56281">
    <property type="entry name" value="Metallo-hydrolase/oxidoreductase"/>
    <property type="match status" value="1"/>
</dbReference>
<evidence type="ECO:0000259" key="8">
    <source>
        <dbReference type="SMART" id="SM00849"/>
    </source>
</evidence>
<dbReference type="RefSeq" id="WP_113932956.1">
    <property type="nucleotide sequence ID" value="NZ_JACCEU010000005.1"/>
</dbReference>
<dbReference type="InterPro" id="IPR017782">
    <property type="entry name" value="Hydroxyacylglutathione_Hdrlase"/>
</dbReference>
<dbReference type="UniPathway" id="UPA00619">
    <property type="reaction ID" value="UER00676"/>
</dbReference>
<dbReference type="InterPro" id="IPR036866">
    <property type="entry name" value="RibonucZ/Hydroxyglut_hydro"/>
</dbReference>
<feature type="binding site" evidence="7">
    <location>
        <position position="63"/>
    </location>
    <ligand>
        <name>Zn(2+)</name>
        <dbReference type="ChEBI" id="CHEBI:29105"/>
        <label>1</label>
    </ligand>
</feature>
<comment type="catalytic activity">
    <reaction evidence="1 7">
        <text>an S-(2-hydroxyacyl)glutathione + H2O = a 2-hydroxy carboxylate + glutathione + H(+)</text>
        <dbReference type="Rhea" id="RHEA:21864"/>
        <dbReference type="ChEBI" id="CHEBI:15377"/>
        <dbReference type="ChEBI" id="CHEBI:15378"/>
        <dbReference type="ChEBI" id="CHEBI:57925"/>
        <dbReference type="ChEBI" id="CHEBI:58896"/>
        <dbReference type="ChEBI" id="CHEBI:71261"/>
        <dbReference type="EC" id="3.1.2.6"/>
    </reaction>
</comment>
<name>A0A366HE86_9BURK</name>
<dbReference type="NCBIfam" id="TIGR03413">
    <property type="entry name" value="GSH_gloB"/>
    <property type="match status" value="1"/>
</dbReference>
<dbReference type="InterPro" id="IPR032282">
    <property type="entry name" value="HAGH_C"/>
</dbReference>
<feature type="binding site" evidence="7">
    <location>
        <position position="141"/>
    </location>
    <ligand>
        <name>Zn(2+)</name>
        <dbReference type="ChEBI" id="CHEBI:29105"/>
        <label>2</label>
    </ligand>
</feature>
<protein>
    <recommendedName>
        <fullName evidence="7">Hydroxyacylglutathione hydrolase</fullName>
        <ecNumber evidence="7">3.1.2.6</ecNumber>
    </recommendedName>
    <alternativeName>
        <fullName evidence="7">Glyoxalase II</fullName>
        <shortName evidence="7">Glx II</shortName>
    </alternativeName>
</protein>
<evidence type="ECO:0000256" key="6">
    <source>
        <dbReference type="ARBA" id="ARBA00022833"/>
    </source>
</evidence>
<dbReference type="EMBL" id="QNRQ01000004">
    <property type="protein sequence ID" value="RBP39981.1"/>
    <property type="molecule type" value="Genomic_DNA"/>
</dbReference>
<proteinExistence type="inferred from homology"/>
<evidence type="ECO:0000313" key="9">
    <source>
        <dbReference type="EMBL" id="RBP39981.1"/>
    </source>
</evidence>